<organism evidence="3 4">
    <name type="scientific">Fructilactobacillus fructivorans</name>
    <dbReference type="NCBI Taxonomy" id="1614"/>
    <lineage>
        <taxon>Bacteria</taxon>
        <taxon>Bacillati</taxon>
        <taxon>Bacillota</taxon>
        <taxon>Bacilli</taxon>
        <taxon>Lactobacillales</taxon>
        <taxon>Lactobacillaceae</taxon>
        <taxon>Fructilactobacillus</taxon>
    </lineage>
</organism>
<dbReference type="Pfam" id="PF13350">
    <property type="entry name" value="Y_phosphatase3"/>
    <property type="match status" value="1"/>
</dbReference>
<evidence type="ECO:0000313" key="3">
    <source>
        <dbReference type="EMBL" id="KID41118.1"/>
    </source>
</evidence>
<dbReference type="InterPro" id="IPR000387">
    <property type="entry name" value="Tyr_Pase_dom"/>
</dbReference>
<dbReference type="PANTHER" id="PTHR31126">
    <property type="entry name" value="TYROSINE-PROTEIN PHOSPHATASE"/>
    <property type="match status" value="1"/>
</dbReference>
<dbReference type="Proteomes" id="UP000031397">
    <property type="component" value="Unassembled WGS sequence"/>
</dbReference>
<comment type="caution">
    <text evidence="3">The sequence shown here is derived from an EMBL/GenBank/DDBJ whole genome shotgun (WGS) entry which is preliminary data.</text>
</comment>
<proteinExistence type="inferred from homology"/>
<protein>
    <submittedName>
        <fullName evidence="3">Protein tyrosine/serine phosphatase</fullName>
    </submittedName>
</protein>
<comment type="similarity">
    <text evidence="1">Belongs to the protein-tyrosine phosphatase family.</text>
</comment>
<dbReference type="RefSeq" id="WP_039145065.1">
    <property type="nucleotide sequence ID" value="NZ_JOJZ01000024.1"/>
</dbReference>
<dbReference type="EMBL" id="JOJZ01000024">
    <property type="protein sequence ID" value="KID41118.1"/>
    <property type="molecule type" value="Genomic_DNA"/>
</dbReference>
<dbReference type="Gene3D" id="3.90.190.10">
    <property type="entry name" value="Protein tyrosine phosphatase superfamily"/>
    <property type="match status" value="1"/>
</dbReference>
<sequence>MKNQRVLTIPTGENFRELGGYPAANGQSVKWHKLLRAGHLGLLSKSDLKTLENYGVRYDVDLRSKPEVDMLADQVETQNIEYIFDPVFKEDATDNSKTPAEMKDLLESHPTYGRDHMENVYRSMINTEHCRRSFYKLFQILLKNHQDGQSVIFHCTAGKDRTGMSATFILSALGVDQKTIEEDYLLTNQVSKPVIDARLEKAKEEGYTEPALKSLRFLYSVSPDFFNAAMDEINKLYGGMKQFLHQGIGLTDNDIKKLREIYLE</sequence>
<evidence type="ECO:0000259" key="2">
    <source>
        <dbReference type="PROSITE" id="PS50056"/>
    </source>
</evidence>
<evidence type="ECO:0000256" key="1">
    <source>
        <dbReference type="ARBA" id="ARBA00009580"/>
    </source>
</evidence>
<gene>
    <name evidence="3" type="ORF">LfDm3_1264</name>
</gene>
<dbReference type="PANTHER" id="PTHR31126:SF1">
    <property type="entry name" value="TYROSINE SPECIFIC PROTEIN PHOSPHATASES DOMAIN-CONTAINING PROTEIN"/>
    <property type="match status" value="1"/>
</dbReference>
<feature type="domain" description="Tyrosine specific protein phosphatases" evidence="2">
    <location>
        <begin position="132"/>
        <end position="163"/>
    </location>
</feature>
<evidence type="ECO:0000313" key="4">
    <source>
        <dbReference type="Proteomes" id="UP000031397"/>
    </source>
</evidence>
<dbReference type="PROSITE" id="PS50056">
    <property type="entry name" value="TYR_PHOSPHATASE_2"/>
    <property type="match status" value="1"/>
</dbReference>
<dbReference type="PROSITE" id="PS00383">
    <property type="entry name" value="TYR_PHOSPHATASE_1"/>
    <property type="match status" value="1"/>
</dbReference>
<dbReference type="InterPro" id="IPR016130">
    <property type="entry name" value="Tyr_Pase_AS"/>
</dbReference>
<keyword evidence="4" id="KW-1185">Reference proteome</keyword>
<dbReference type="PATRIC" id="fig|1614.7.peg.1203"/>
<dbReference type="GO" id="GO:0004721">
    <property type="term" value="F:phosphoprotein phosphatase activity"/>
    <property type="evidence" value="ECO:0007669"/>
    <property type="project" value="InterPro"/>
</dbReference>
<dbReference type="InterPro" id="IPR026893">
    <property type="entry name" value="Tyr/Ser_Pase_IphP-type"/>
</dbReference>
<dbReference type="InterPro" id="IPR029021">
    <property type="entry name" value="Prot-tyrosine_phosphatase-like"/>
</dbReference>
<accession>A0A0C1PZL8</accession>
<dbReference type="AlphaFoldDB" id="A0A0C1PZL8"/>
<dbReference type="GeneID" id="74913924"/>
<reference evidence="3 4" key="1">
    <citation type="submission" date="2014-06" db="EMBL/GenBank/DDBJ databases">
        <title>Functional and comparative genomic analyses of the Drosophila gut microbiota identify candidate symbiosis factors.</title>
        <authorList>
            <person name="Newell P.D."/>
            <person name="Chaston J.M."/>
            <person name="Douglas A.E."/>
        </authorList>
    </citation>
    <scope>NUCLEOTIDE SEQUENCE [LARGE SCALE GENOMIC DNA]</scope>
    <source>
        <strain evidence="3 4">DmCS_002</strain>
    </source>
</reference>
<name>A0A0C1PZL8_9LACO</name>
<dbReference type="SUPFAM" id="SSF52799">
    <property type="entry name" value="(Phosphotyrosine protein) phosphatases II"/>
    <property type="match status" value="1"/>
</dbReference>
<dbReference type="OrthoDB" id="1188001at2"/>